<evidence type="ECO:0000256" key="3">
    <source>
        <dbReference type="SAM" id="MobiDB-lite"/>
    </source>
</evidence>
<evidence type="ECO:0000313" key="4">
    <source>
        <dbReference type="EMBL" id="SDW44008.1"/>
    </source>
</evidence>
<proteinExistence type="inferred from homology"/>
<dbReference type="Pfam" id="PF02001">
    <property type="entry name" value="DUF134"/>
    <property type="match status" value="1"/>
</dbReference>
<dbReference type="STRING" id="1058.SAMN05421783_10422"/>
<dbReference type="InterPro" id="IPR013324">
    <property type="entry name" value="RNA_pol_sigma_r3/r4-like"/>
</dbReference>
<sequence>MPGRKRRARCIGFDPGFLCFKPCGRPGRGLETVTLRADELEALRLADLEGLYQEDCAVRMGISRTTLSRTLARARRKVTDVLINGKRLVVEPTRESEGAAGAGTGEAVPSDRPGGETGNEA</sequence>
<dbReference type="GO" id="GO:0003677">
    <property type="term" value="F:DNA binding"/>
    <property type="evidence" value="ECO:0007669"/>
    <property type="project" value="UniProtKB-KW"/>
</dbReference>
<dbReference type="EMBL" id="FNNZ01000004">
    <property type="protein sequence ID" value="SDW44008.1"/>
    <property type="molecule type" value="Genomic_DNA"/>
</dbReference>
<dbReference type="RefSeq" id="WP_245731756.1">
    <property type="nucleotide sequence ID" value="NZ_FNNZ01000004.1"/>
</dbReference>
<reference evidence="5" key="1">
    <citation type="submission" date="2016-10" db="EMBL/GenBank/DDBJ databases">
        <authorList>
            <person name="Varghese N."/>
            <person name="Submissions S."/>
        </authorList>
    </citation>
    <scope>NUCLEOTIDE SEQUENCE [LARGE SCALE GENOMIC DNA]</scope>
    <source>
        <strain evidence="5">DSM 217</strain>
    </source>
</reference>
<dbReference type="SUPFAM" id="SSF88659">
    <property type="entry name" value="Sigma3 and sigma4 domains of RNA polymerase sigma factors"/>
    <property type="match status" value="1"/>
</dbReference>
<dbReference type="PANTHER" id="PTHR37478:SF2">
    <property type="entry name" value="UPF0251 PROTEIN TK0562"/>
    <property type="match status" value="1"/>
</dbReference>
<dbReference type="AlphaFoldDB" id="A0A1H2TJJ8"/>
<evidence type="ECO:0000256" key="2">
    <source>
        <dbReference type="HAMAP-Rule" id="MF_00674"/>
    </source>
</evidence>
<keyword evidence="5" id="KW-1185">Reference proteome</keyword>
<evidence type="ECO:0000313" key="5">
    <source>
        <dbReference type="Proteomes" id="UP000198816"/>
    </source>
</evidence>
<protein>
    <recommendedName>
        <fullName evidence="2">UPF0251 protein SAMN05421783_10422</fullName>
    </recommendedName>
</protein>
<accession>A0A1H2TJJ8</accession>
<feature type="region of interest" description="Disordered" evidence="3">
    <location>
        <begin position="92"/>
        <end position="121"/>
    </location>
</feature>
<organism evidence="4 5">
    <name type="scientific">Thiocapsa roseopersicina</name>
    <dbReference type="NCBI Taxonomy" id="1058"/>
    <lineage>
        <taxon>Bacteria</taxon>
        <taxon>Pseudomonadati</taxon>
        <taxon>Pseudomonadota</taxon>
        <taxon>Gammaproteobacteria</taxon>
        <taxon>Chromatiales</taxon>
        <taxon>Chromatiaceae</taxon>
        <taxon>Thiocapsa</taxon>
    </lineage>
</organism>
<dbReference type="InterPro" id="IPR002852">
    <property type="entry name" value="UPF0251"/>
</dbReference>
<dbReference type="Gene3D" id="1.10.10.10">
    <property type="entry name" value="Winged helix-like DNA-binding domain superfamily/Winged helix DNA-binding domain"/>
    <property type="match status" value="1"/>
</dbReference>
<gene>
    <name evidence="4" type="ORF">SAMN05421783_10422</name>
</gene>
<comment type="similarity">
    <text evidence="1 2">Belongs to the UPF0251 family.</text>
</comment>
<dbReference type="Proteomes" id="UP000198816">
    <property type="component" value="Unassembled WGS sequence"/>
</dbReference>
<dbReference type="HAMAP" id="MF_00674">
    <property type="entry name" value="UPF0251"/>
    <property type="match status" value="1"/>
</dbReference>
<keyword evidence="4" id="KW-0238">DNA-binding</keyword>
<dbReference type="PANTHER" id="PTHR37478">
    <property type="match status" value="1"/>
</dbReference>
<dbReference type="InterPro" id="IPR036388">
    <property type="entry name" value="WH-like_DNA-bd_sf"/>
</dbReference>
<name>A0A1H2TJJ8_THIRO</name>
<evidence type="ECO:0000256" key="1">
    <source>
        <dbReference type="ARBA" id="ARBA00009350"/>
    </source>
</evidence>